<dbReference type="AlphaFoldDB" id="A0A1M5HBV4"/>
<dbReference type="RefSeq" id="WP_073485845.1">
    <property type="nucleotide sequence ID" value="NZ_FQVN01000006.1"/>
</dbReference>
<proteinExistence type="predicted"/>
<organism evidence="2 3">
    <name type="scientific">Streptoalloteichus hindustanus</name>
    <dbReference type="NCBI Taxonomy" id="2017"/>
    <lineage>
        <taxon>Bacteria</taxon>
        <taxon>Bacillati</taxon>
        <taxon>Actinomycetota</taxon>
        <taxon>Actinomycetes</taxon>
        <taxon>Pseudonocardiales</taxon>
        <taxon>Pseudonocardiaceae</taxon>
        <taxon>Streptoalloteichus</taxon>
    </lineage>
</organism>
<reference evidence="2 3" key="1">
    <citation type="submission" date="2016-11" db="EMBL/GenBank/DDBJ databases">
        <authorList>
            <person name="Jaros S."/>
            <person name="Januszkiewicz K."/>
            <person name="Wedrychowicz H."/>
        </authorList>
    </citation>
    <scope>NUCLEOTIDE SEQUENCE [LARGE SCALE GENOMIC DNA]</scope>
    <source>
        <strain evidence="2 3">DSM 44523</strain>
    </source>
</reference>
<feature type="compositionally biased region" description="Basic and acidic residues" evidence="1">
    <location>
        <begin position="35"/>
        <end position="53"/>
    </location>
</feature>
<dbReference type="Proteomes" id="UP000184501">
    <property type="component" value="Unassembled WGS sequence"/>
</dbReference>
<accession>A0A1M5HBV4</accession>
<evidence type="ECO:0000256" key="1">
    <source>
        <dbReference type="SAM" id="MobiDB-lite"/>
    </source>
</evidence>
<evidence type="ECO:0000313" key="3">
    <source>
        <dbReference type="Proteomes" id="UP000184501"/>
    </source>
</evidence>
<dbReference type="EMBL" id="FQVN01000006">
    <property type="protein sequence ID" value="SHG13455.1"/>
    <property type="molecule type" value="Genomic_DNA"/>
</dbReference>
<keyword evidence="3" id="KW-1185">Reference proteome</keyword>
<feature type="region of interest" description="Disordered" evidence="1">
    <location>
        <begin position="1"/>
        <end position="90"/>
    </location>
</feature>
<gene>
    <name evidence="2" type="ORF">SAMN05444320_106496</name>
</gene>
<name>A0A1M5HBV4_STRHI</name>
<sequence>MPPPPGPRSGEQRRRTHLERGTPVTNGDSSVPSPDHPDPALDDAGQGRRELQHHTAVITARLSADRRATPPRRAFPTDPLGTTVDAGPLP</sequence>
<evidence type="ECO:0000313" key="2">
    <source>
        <dbReference type="EMBL" id="SHG13455.1"/>
    </source>
</evidence>
<protein>
    <submittedName>
        <fullName evidence="2">Uncharacterized protein</fullName>
    </submittedName>
</protein>